<dbReference type="PANTHER" id="PTHR45784:SF3">
    <property type="entry name" value="C-TYPE LECTIN DOMAIN FAMILY 4 MEMBER K-LIKE-RELATED"/>
    <property type="match status" value="1"/>
</dbReference>
<organism evidence="3 4">
    <name type="scientific">Muraenolepis orangiensis</name>
    <name type="common">Patagonian moray cod</name>
    <dbReference type="NCBI Taxonomy" id="630683"/>
    <lineage>
        <taxon>Eukaryota</taxon>
        <taxon>Metazoa</taxon>
        <taxon>Chordata</taxon>
        <taxon>Craniata</taxon>
        <taxon>Vertebrata</taxon>
        <taxon>Euteleostomi</taxon>
        <taxon>Actinopterygii</taxon>
        <taxon>Neopterygii</taxon>
        <taxon>Teleostei</taxon>
        <taxon>Neoteleostei</taxon>
        <taxon>Acanthomorphata</taxon>
        <taxon>Zeiogadaria</taxon>
        <taxon>Gadariae</taxon>
        <taxon>Gadiformes</taxon>
        <taxon>Muraenolepidoidei</taxon>
        <taxon>Muraenolepididae</taxon>
        <taxon>Muraenolepis</taxon>
    </lineage>
</organism>
<dbReference type="InterPro" id="IPR016187">
    <property type="entry name" value="CTDL_fold"/>
</dbReference>
<dbReference type="SMART" id="SM00034">
    <property type="entry name" value="CLECT"/>
    <property type="match status" value="1"/>
</dbReference>
<keyword evidence="1" id="KW-1133">Transmembrane helix</keyword>
<evidence type="ECO:0000259" key="2">
    <source>
        <dbReference type="PROSITE" id="PS50041"/>
    </source>
</evidence>
<keyword evidence="4" id="KW-1185">Reference proteome</keyword>
<dbReference type="InterPro" id="IPR001304">
    <property type="entry name" value="C-type_lectin-like"/>
</dbReference>
<dbReference type="PROSITE" id="PS50041">
    <property type="entry name" value="C_TYPE_LECTIN_2"/>
    <property type="match status" value="1"/>
</dbReference>
<dbReference type="Pfam" id="PF00059">
    <property type="entry name" value="Lectin_C"/>
    <property type="match status" value="1"/>
</dbReference>
<reference evidence="3" key="1">
    <citation type="submission" date="2022-07" db="EMBL/GenBank/DDBJ databases">
        <title>Chromosome-level genome of Muraenolepis orangiensis.</title>
        <authorList>
            <person name="Kim J."/>
        </authorList>
    </citation>
    <scope>NUCLEOTIDE SEQUENCE</scope>
    <source>
        <strain evidence="3">KU_S4_2022</strain>
        <tissue evidence="3">Muscle</tissue>
    </source>
</reference>
<feature type="domain" description="C-type lectin" evidence="2">
    <location>
        <begin position="30"/>
        <end position="136"/>
    </location>
</feature>
<dbReference type="EMBL" id="JANIIK010000109">
    <property type="protein sequence ID" value="KAJ3597301.1"/>
    <property type="molecule type" value="Genomic_DNA"/>
</dbReference>
<gene>
    <name evidence="3" type="ORF">NHX12_000829</name>
</gene>
<dbReference type="OrthoDB" id="6369810at2759"/>
<dbReference type="SUPFAM" id="SSF56436">
    <property type="entry name" value="C-type lectin-like"/>
    <property type="match status" value="2"/>
</dbReference>
<proteinExistence type="predicted"/>
<keyword evidence="1" id="KW-0812">Transmembrane</keyword>
<accession>A0A9Q0E0Z1</accession>
<name>A0A9Q0E0Z1_9TELE</name>
<evidence type="ECO:0000256" key="1">
    <source>
        <dbReference type="SAM" id="Phobius"/>
    </source>
</evidence>
<feature type="transmembrane region" description="Helical" evidence="1">
    <location>
        <begin position="157"/>
        <end position="176"/>
    </location>
</feature>
<keyword evidence="1" id="KW-0472">Membrane</keyword>
<dbReference type="PANTHER" id="PTHR45784">
    <property type="entry name" value="C-TYPE LECTIN DOMAIN FAMILY 20 MEMBER A-RELATED"/>
    <property type="match status" value="1"/>
</dbReference>
<comment type="caution">
    <text evidence="3">The sequence shown here is derived from an EMBL/GenBank/DDBJ whole genome shotgun (WGS) entry which is preliminary data.</text>
</comment>
<evidence type="ECO:0000313" key="3">
    <source>
        <dbReference type="EMBL" id="KAJ3597301.1"/>
    </source>
</evidence>
<dbReference type="Gene3D" id="3.10.100.10">
    <property type="entry name" value="Mannose-Binding Protein A, subunit A"/>
    <property type="match status" value="2"/>
</dbReference>
<protein>
    <recommendedName>
        <fullName evidence="2">C-type lectin domain-containing protein</fullName>
    </recommendedName>
</protein>
<evidence type="ECO:0000313" key="4">
    <source>
        <dbReference type="Proteomes" id="UP001148018"/>
    </source>
</evidence>
<dbReference type="Proteomes" id="UP001148018">
    <property type="component" value="Unassembled WGS sequence"/>
</dbReference>
<dbReference type="AlphaFoldDB" id="A0A9Q0E0Z1"/>
<sequence>MTYPAYFQCYEIIGPHIPTIHTGHELVIVYENLEYTIVNNSMNWMDAVKYCRVQHTDLATIQHVQDLDKLKVMTLSPLSWIGLYDDLFHWRYSYEFWQSDSIFSATSFINWASGQPSNDGGQELCVMMTEDGSWDDRTVHYLNILCVSLQESKMQRIVLMMFLFGPIGLVFAYEYLEYTFVNNSMNWMDAVKYCRVEYTDLATIQYVQDLTKLKAMTLSPLSWIGLYDDLFHW</sequence>
<feature type="non-terminal residue" evidence="3">
    <location>
        <position position="233"/>
    </location>
</feature>
<dbReference type="InterPro" id="IPR016186">
    <property type="entry name" value="C-type_lectin-like/link_sf"/>
</dbReference>